<reference evidence="3" key="1">
    <citation type="journal article" date="2014" name="Front. Microbiol.">
        <title>High frequency of phylogenetically diverse reductive dehalogenase-homologous genes in deep subseafloor sedimentary metagenomes.</title>
        <authorList>
            <person name="Kawai M."/>
            <person name="Futagami T."/>
            <person name="Toyoda A."/>
            <person name="Takaki Y."/>
            <person name="Nishi S."/>
            <person name="Hori S."/>
            <person name="Arai W."/>
            <person name="Tsubouchi T."/>
            <person name="Morono Y."/>
            <person name="Uchiyama I."/>
            <person name="Ito T."/>
            <person name="Fujiyama A."/>
            <person name="Inagaki F."/>
            <person name="Takami H."/>
        </authorList>
    </citation>
    <scope>NUCLEOTIDE SEQUENCE</scope>
    <source>
        <strain evidence="3">Expedition CK06-06</strain>
    </source>
</reference>
<dbReference type="AlphaFoldDB" id="X1JA55"/>
<dbReference type="GO" id="GO:0016887">
    <property type="term" value="F:ATP hydrolysis activity"/>
    <property type="evidence" value="ECO:0007669"/>
    <property type="project" value="InterPro"/>
</dbReference>
<comment type="caution">
    <text evidence="3">The sequence shown here is derived from an EMBL/GenBank/DDBJ whole genome shotgun (WGS) entry which is preliminary data.</text>
</comment>
<keyword evidence="1" id="KW-0813">Transport</keyword>
<dbReference type="InterPro" id="IPR050093">
    <property type="entry name" value="ABC_SmlMolc_Importer"/>
</dbReference>
<dbReference type="PANTHER" id="PTHR42781:SF4">
    <property type="entry name" value="SPERMIDINE_PUTRESCINE IMPORT ATP-BINDING PROTEIN POTA"/>
    <property type="match status" value="1"/>
</dbReference>
<dbReference type="GO" id="GO:0005524">
    <property type="term" value="F:ATP binding"/>
    <property type="evidence" value="ECO:0007669"/>
    <property type="project" value="InterPro"/>
</dbReference>
<dbReference type="InterPro" id="IPR027417">
    <property type="entry name" value="P-loop_NTPase"/>
</dbReference>
<accession>X1JA55</accession>
<evidence type="ECO:0000259" key="2">
    <source>
        <dbReference type="Pfam" id="PF00005"/>
    </source>
</evidence>
<protein>
    <recommendedName>
        <fullName evidence="2">ABC transporter domain-containing protein</fullName>
    </recommendedName>
</protein>
<proteinExistence type="predicted"/>
<dbReference type="EMBL" id="BARU01027570">
    <property type="protein sequence ID" value="GAH75254.1"/>
    <property type="molecule type" value="Genomic_DNA"/>
</dbReference>
<gene>
    <name evidence="3" type="ORF">S03H2_44125</name>
</gene>
<dbReference type="Gene3D" id="3.40.50.300">
    <property type="entry name" value="P-loop containing nucleotide triphosphate hydrolases"/>
    <property type="match status" value="1"/>
</dbReference>
<feature type="non-terminal residue" evidence="3">
    <location>
        <position position="101"/>
    </location>
</feature>
<organism evidence="3">
    <name type="scientific">marine sediment metagenome</name>
    <dbReference type="NCBI Taxonomy" id="412755"/>
    <lineage>
        <taxon>unclassified sequences</taxon>
        <taxon>metagenomes</taxon>
        <taxon>ecological metagenomes</taxon>
    </lineage>
</organism>
<dbReference type="SUPFAM" id="SSF52540">
    <property type="entry name" value="P-loop containing nucleoside triphosphate hydrolases"/>
    <property type="match status" value="1"/>
</dbReference>
<name>X1JA55_9ZZZZ</name>
<dbReference type="Pfam" id="PF00005">
    <property type="entry name" value="ABC_tran"/>
    <property type="match status" value="1"/>
</dbReference>
<dbReference type="InterPro" id="IPR003439">
    <property type="entry name" value="ABC_transporter-like_ATP-bd"/>
</dbReference>
<sequence length="101" mass="11126">MPSITLKNVSKYVCQDVNLEIFDRELLVVLGSNGAGKTTLINIIAGLTDYRGSVLFDGVAVDRLPANKREVGYLFQSLVLFPHLDVVANIAYGLSARRWSQ</sequence>
<dbReference type="PANTHER" id="PTHR42781">
    <property type="entry name" value="SPERMIDINE/PUTRESCINE IMPORT ATP-BINDING PROTEIN POTA"/>
    <property type="match status" value="1"/>
</dbReference>
<evidence type="ECO:0000313" key="3">
    <source>
        <dbReference type="EMBL" id="GAH75254.1"/>
    </source>
</evidence>
<feature type="domain" description="ABC transporter" evidence="2">
    <location>
        <begin position="15"/>
        <end position="89"/>
    </location>
</feature>
<evidence type="ECO:0000256" key="1">
    <source>
        <dbReference type="ARBA" id="ARBA00022448"/>
    </source>
</evidence>